<sequence length="350" mass="40592">MQTSEVAVESAKLSKYKSIINELSEINYQTLKKLLCHLNSIVSNCYQNHMTVTNLAVVFSPTIMSMRQEDEQFPDKHELVVVMDLISHYRYLFEVDPNENQKDMIIRQKMEELQQLQSVKAQNAGNFHIPFFIHNLEGESNNIQVSNYTTAQEIVEFAINRKWLSGDHSKWSVYEIICNQDLQRPLHYAERVFEVALQHSQFPCSESNALCIKPNSLYRGVLNLAEQPFSLFSEIFYGDRLKQFRKASAEFSNAKLTIYKSAEGQRKLGTWNIEDIKWYIGAEKSRIPPTQWPITFLELDATRKHDQWASKGFGKVISCLSSQERDKWVAAMLLGQYPRDLLPPEKLIDI</sequence>
<dbReference type="InterPro" id="IPR008936">
    <property type="entry name" value="Rho_GTPase_activation_prot"/>
</dbReference>
<evidence type="ECO:0000259" key="3">
    <source>
        <dbReference type="PROSITE" id="PS50238"/>
    </source>
</evidence>
<dbReference type="Pfam" id="PF00620">
    <property type="entry name" value="RhoGAP"/>
    <property type="match status" value="1"/>
</dbReference>
<dbReference type="InterPro" id="IPR000198">
    <property type="entry name" value="RhoGAP_dom"/>
</dbReference>
<dbReference type="SUPFAM" id="SSF48350">
    <property type="entry name" value="GTPase activation domain, GAP"/>
    <property type="match status" value="1"/>
</dbReference>
<dbReference type="PANTHER" id="PTHR45899:SF2">
    <property type="entry name" value="RHO GTPASE ACTIVATING PROTEIN AT 15B, ISOFORM C"/>
    <property type="match status" value="1"/>
</dbReference>
<dbReference type="GeneID" id="106817380"/>
<keyword evidence="1" id="KW-0343">GTPase activation</keyword>
<dbReference type="Gene3D" id="1.10.555.10">
    <property type="entry name" value="Rho GTPase activation protein"/>
    <property type="match status" value="1"/>
</dbReference>
<name>A0ABM1EZB0_PRICU</name>
<dbReference type="InterPro" id="IPR011993">
    <property type="entry name" value="PH-like_dom_sf"/>
</dbReference>
<reference evidence="5" key="1">
    <citation type="submission" date="2025-08" db="UniProtKB">
        <authorList>
            <consortium name="RefSeq"/>
        </authorList>
    </citation>
    <scope>IDENTIFICATION</scope>
</reference>
<feature type="domain" description="Rho-GAP" evidence="3">
    <location>
        <begin position="1"/>
        <end position="93"/>
    </location>
</feature>
<dbReference type="Gene3D" id="2.30.29.30">
    <property type="entry name" value="Pleckstrin-homology domain (PH domain)/Phosphotyrosine-binding domain (PTB)"/>
    <property type="match status" value="1"/>
</dbReference>
<dbReference type="Proteomes" id="UP000695022">
    <property type="component" value="Unplaced"/>
</dbReference>
<evidence type="ECO:0000313" key="5">
    <source>
        <dbReference type="RefSeq" id="XP_014677531.1"/>
    </source>
</evidence>
<dbReference type="InterPro" id="IPR029071">
    <property type="entry name" value="Ubiquitin-like_domsf"/>
</dbReference>
<keyword evidence="4" id="KW-1185">Reference proteome</keyword>
<dbReference type="Gene3D" id="3.10.20.90">
    <property type="entry name" value="Phosphatidylinositol 3-kinase Catalytic Subunit, Chain A, domain 1"/>
    <property type="match status" value="1"/>
</dbReference>
<accession>A0ABM1EZB0</accession>
<dbReference type="RefSeq" id="XP_014677531.1">
    <property type="nucleotide sequence ID" value="XM_014822045.1"/>
</dbReference>
<dbReference type="CDD" id="cd17113">
    <property type="entry name" value="RA_ARAPs"/>
    <property type="match status" value="1"/>
</dbReference>
<feature type="domain" description="Ras-associating" evidence="2">
    <location>
        <begin position="138"/>
        <end position="217"/>
    </location>
</feature>
<dbReference type="PROSITE" id="PS50238">
    <property type="entry name" value="RHOGAP"/>
    <property type="match status" value="1"/>
</dbReference>
<dbReference type="PROSITE" id="PS50200">
    <property type="entry name" value="RA"/>
    <property type="match status" value="1"/>
</dbReference>
<dbReference type="SUPFAM" id="SSF54236">
    <property type="entry name" value="Ubiquitin-like"/>
    <property type="match status" value="1"/>
</dbReference>
<organism evidence="4 5">
    <name type="scientific">Priapulus caudatus</name>
    <name type="common">Priapulid worm</name>
    <dbReference type="NCBI Taxonomy" id="37621"/>
    <lineage>
        <taxon>Eukaryota</taxon>
        <taxon>Metazoa</taxon>
        <taxon>Ecdysozoa</taxon>
        <taxon>Scalidophora</taxon>
        <taxon>Priapulida</taxon>
        <taxon>Priapulimorpha</taxon>
        <taxon>Priapulimorphida</taxon>
        <taxon>Priapulidae</taxon>
        <taxon>Priapulus</taxon>
    </lineage>
</organism>
<dbReference type="PANTHER" id="PTHR45899">
    <property type="entry name" value="RHO GTPASE ACTIVATING PROTEIN AT 15B, ISOFORM C"/>
    <property type="match status" value="1"/>
</dbReference>
<evidence type="ECO:0000259" key="2">
    <source>
        <dbReference type="PROSITE" id="PS50200"/>
    </source>
</evidence>
<protein>
    <submittedName>
        <fullName evidence="5">Arf-GAP with Rho-GAP domain, ANK repeat and PH domain-containing protein 2-like</fullName>
    </submittedName>
</protein>
<gene>
    <name evidence="5" type="primary">LOC106817380</name>
</gene>
<dbReference type="InterPro" id="IPR052227">
    <property type="entry name" value="Arf-Rho-GAP_ANK-PH_domain"/>
</dbReference>
<dbReference type="InterPro" id="IPR000159">
    <property type="entry name" value="RA_dom"/>
</dbReference>
<dbReference type="Pfam" id="PF00788">
    <property type="entry name" value="RA"/>
    <property type="match status" value="1"/>
</dbReference>
<evidence type="ECO:0000313" key="4">
    <source>
        <dbReference type="Proteomes" id="UP000695022"/>
    </source>
</evidence>
<evidence type="ECO:0000256" key="1">
    <source>
        <dbReference type="ARBA" id="ARBA00022468"/>
    </source>
</evidence>
<proteinExistence type="predicted"/>